<dbReference type="Gene3D" id="3.30.800.10">
    <property type="entry name" value="Phosphatidylinositol Phosphate Kinase II Beta"/>
    <property type="match status" value="1"/>
</dbReference>
<dbReference type="InterPro" id="IPR027484">
    <property type="entry name" value="PInositol-4-P-5-kinase_N"/>
</dbReference>
<evidence type="ECO:0000256" key="6">
    <source>
        <dbReference type="PROSITE-ProRule" id="PRU00781"/>
    </source>
</evidence>
<dbReference type="SUPFAM" id="SSF56104">
    <property type="entry name" value="SAICAR synthase-like"/>
    <property type="match status" value="1"/>
</dbReference>
<dbReference type="InterPro" id="IPR023610">
    <property type="entry name" value="PInositol-4/5-P-5/4-kinase"/>
</dbReference>
<evidence type="ECO:0000256" key="2">
    <source>
        <dbReference type="ARBA" id="ARBA00022448"/>
    </source>
</evidence>
<dbReference type="InterPro" id="IPR027483">
    <property type="entry name" value="PInositol-4-P-4/5-kinase_C_sf"/>
</dbReference>
<reference evidence="9" key="1">
    <citation type="submission" date="2021-02" db="EMBL/GenBank/DDBJ databases">
        <authorList>
            <person name="Dougan E. K."/>
            <person name="Rhodes N."/>
            <person name="Thang M."/>
            <person name="Chan C."/>
        </authorList>
    </citation>
    <scope>NUCLEOTIDE SEQUENCE</scope>
</reference>
<evidence type="ECO:0000313" key="9">
    <source>
        <dbReference type="EMBL" id="CAE7745090.1"/>
    </source>
</evidence>
<keyword evidence="5 7" id="KW-0472">Membrane</keyword>
<dbReference type="InterPro" id="IPR002498">
    <property type="entry name" value="PInositol-4-P-4/5-kinase_core"/>
</dbReference>
<dbReference type="InterPro" id="IPR013657">
    <property type="entry name" value="SCL35B1-4/HUT1"/>
</dbReference>
<proteinExistence type="predicted"/>
<dbReference type="Proteomes" id="UP000649617">
    <property type="component" value="Unassembled WGS sequence"/>
</dbReference>
<dbReference type="OrthoDB" id="435099at2759"/>
<keyword evidence="6" id="KW-0547">Nucleotide-binding</keyword>
<keyword evidence="6" id="KW-0418">Kinase</keyword>
<evidence type="ECO:0000256" key="4">
    <source>
        <dbReference type="ARBA" id="ARBA00022989"/>
    </source>
</evidence>
<dbReference type="PROSITE" id="PS51455">
    <property type="entry name" value="PIPK"/>
    <property type="match status" value="1"/>
</dbReference>
<keyword evidence="4 7" id="KW-1133">Transmembrane helix</keyword>
<evidence type="ECO:0000256" key="7">
    <source>
        <dbReference type="SAM" id="Phobius"/>
    </source>
</evidence>
<gene>
    <name evidence="9" type="primary">Pip5kl1</name>
    <name evidence="9" type="ORF">SPIL2461_LOCUS21495</name>
</gene>
<dbReference type="PANTHER" id="PTHR23086">
    <property type="entry name" value="PHOSPHATIDYLINOSITOL-4-PHOSPHATE 5-KINASE"/>
    <property type="match status" value="1"/>
</dbReference>
<organism evidence="9 10">
    <name type="scientific">Symbiodinium pilosum</name>
    <name type="common">Dinoflagellate</name>
    <dbReference type="NCBI Taxonomy" id="2952"/>
    <lineage>
        <taxon>Eukaryota</taxon>
        <taxon>Sar</taxon>
        <taxon>Alveolata</taxon>
        <taxon>Dinophyceae</taxon>
        <taxon>Suessiales</taxon>
        <taxon>Symbiodiniaceae</taxon>
        <taxon>Symbiodinium</taxon>
    </lineage>
</organism>
<dbReference type="CDD" id="cd00139">
    <property type="entry name" value="PIPKc"/>
    <property type="match status" value="1"/>
</dbReference>
<protein>
    <submittedName>
        <fullName evidence="9">Pip5kl1 protein</fullName>
    </submittedName>
</protein>
<keyword evidence="6" id="KW-0067">ATP-binding</keyword>
<feature type="domain" description="PIPK" evidence="8">
    <location>
        <begin position="1"/>
        <end position="277"/>
    </location>
</feature>
<accession>A0A812XPW7</accession>
<dbReference type="AlphaFoldDB" id="A0A812XPW7"/>
<keyword evidence="3 7" id="KW-0812">Transmembrane</keyword>
<dbReference type="Gene3D" id="3.30.810.10">
    <property type="entry name" value="2-Layer Sandwich"/>
    <property type="match status" value="1"/>
</dbReference>
<dbReference type="SMART" id="SM00330">
    <property type="entry name" value="PIPKc"/>
    <property type="match status" value="1"/>
</dbReference>
<dbReference type="EMBL" id="CAJNIZ010046313">
    <property type="protein sequence ID" value="CAE7745090.1"/>
    <property type="molecule type" value="Genomic_DNA"/>
</dbReference>
<sequence>MDEGFTFHSFGLNLLDRLRKDVPSLSDAKILKELGDPGSPCQSFTTNSRSGAVFLTSANGSFIIKTISRKEAQALMDVMPKYVQRVCGDGVGSMLGKYLALFRLNLGRGGLQGSRYITIMQSVMDPLPQLPLLSLYDLKGCAVGRHVLDVESEFVRKDQNWLDDSERLQLSASDSLRLRQMHDLDTTFLSMCNIMDYSILVGVGLQSDATGEDYGAEVLQSADKKHFYFIGIIDFLVEYGLTMRLYHLLKHGMPKDCVVIDPDYYAERQRQFFREVILDPRVTEGCADSAVVAEVALLPPPYYDEDLWIASCRPPVQLDTLLEDCQLYQPDCRHFCEHGQKCELFKAQASSRFGYETESSPPDITLQGMHSDAHPDDLVANMLLIGAAVLHDALSDTGDFPRASLAVRRITAFYSKNDAVLAGGFSFAEVTAGCGFKSDAAMGFRGMSEPLPPDCSCVDVSSAVPSHNADDYILAPQIISAIITAVDEKAGEASDTCEQVEAFLSSVRLLRGGSLDEAEGAGSLSDEDSGAEATAKAAAAAEDEMISVTTFLLEWDELHLLADEFSKKLRGRRLIYDSETLSHAEVAFALVVEAVGQEVSASVWLDYRATFGYDRFFGHVRGVVDVELPAARYPKEEPDRQGKSGLLVLEGGSVLAAGSHQRSLEGLTMSSHSGSSKWKVARLKFDAVYRMTHATHVLHTGLPDGLQTQLESIEDLADVKLEDETVQQQSLIRRATTRQLHRAKDTKPFVPAAVLAVVIGVASVVPYNMVLRGDPGSPLFISFCLHLAIIGCSLPRATTLIRERSIPFRYHAAIVLLGCSFVSFKSDAYVRLPASLCMMLSNLRMMVGVVVQYLLFRKRYSIAQLSGVLAVTVGIAWASQAMQAARATQDSTASSASASSHDFTVGCLEVLASSVSLALLSSTVKISFEKFGENVEEQIFIQHLAGIFIVFPSQWDKVGPRIVDWYHRPDWWLIFNLVLSVTSTFAARAAAARMAGRSPSLLMTQLVQTIECFSQLLLVALIRAPPYPPFGFWGGTVVLLLGTLQYLRASADVPKIPVHADELSAPAKEQ</sequence>
<evidence type="ECO:0000256" key="5">
    <source>
        <dbReference type="ARBA" id="ARBA00023136"/>
    </source>
</evidence>
<evidence type="ECO:0000256" key="3">
    <source>
        <dbReference type="ARBA" id="ARBA00022692"/>
    </source>
</evidence>
<evidence type="ECO:0000313" key="10">
    <source>
        <dbReference type="Proteomes" id="UP000649617"/>
    </source>
</evidence>
<dbReference type="Pfam" id="PF01504">
    <property type="entry name" value="PIP5K"/>
    <property type="match status" value="2"/>
</dbReference>
<dbReference type="PANTHER" id="PTHR23086:SF46">
    <property type="entry name" value="PHOSPHATIDYLINOSITOL 4-PHOSPHATE 5-KINASE-LIKE PROTEIN 1"/>
    <property type="match status" value="1"/>
</dbReference>
<dbReference type="GO" id="GO:0005524">
    <property type="term" value="F:ATP binding"/>
    <property type="evidence" value="ECO:0007669"/>
    <property type="project" value="UniProtKB-UniRule"/>
</dbReference>
<feature type="transmembrane region" description="Helical" evidence="7">
    <location>
        <begin position="779"/>
        <end position="796"/>
    </location>
</feature>
<name>A0A812XPW7_SYMPI</name>
<dbReference type="GO" id="GO:0005886">
    <property type="term" value="C:plasma membrane"/>
    <property type="evidence" value="ECO:0007669"/>
    <property type="project" value="TreeGrafter"/>
</dbReference>
<comment type="subcellular location">
    <subcellularLocation>
        <location evidence="1">Membrane</location>
        <topology evidence="1">Multi-pass membrane protein</topology>
    </subcellularLocation>
</comment>
<dbReference type="InterPro" id="IPR037185">
    <property type="entry name" value="EmrE-like"/>
</dbReference>
<dbReference type="GO" id="GO:0055085">
    <property type="term" value="P:transmembrane transport"/>
    <property type="evidence" value="ECO:0007669"/>
    <property type="project" value="InterPro"/>
</dbReference>
<dbReference type="GO" id="GO:0016308">
    <property type="term" value="F:1-phosphatidylinositol-4-phosphate 5-kinase activity"/>
    <property type="evidence" value="ECO:0007669"/>
    <property type="project" value="TreeGrafter"/>
</dbReference>
<keyword evidence="6" id="KW-0808">Transferase</keyword>
<feature type="transmembrane region" description="Helical" evidence="7">
    <location>
        <begin position="748"/>
        <end position="767"/>
    </location>
</feature>
<evidence type="ECO:0000256" key="1">
    <source>
        <dbReference type="ARBA" id="ARBA00004141"/>
    </source>
</evidence>
<comment type="caution">
    <text evidence="9">The sequence shown here is derived from an EMBL/GenBank/DDBJ whole genome shotgun (WGS) entry which is preliminary data.</text>
</comment>
<dbReference type="GO" id="GO:0046854">
    <property type="term" value="P:phosphatidylinositol phosphate biosynthetic process"/>
    <property type="evidence" value="ECO:0007669"/>
    <property type="project" value="TreeGrafter"/>
</dbReference>
<keyword evidence="10" id="KW-1185">Reference proteome</keyword>
<evidence type="ECO:0000259" key="8">
    <source>
        <dbReference type="PROSITE" id="PS51455"/>
    </source>
</evidence>
<dbReference type="SUPFAM" id="SSF103481">
    <property type="entry name" value="Multidrug resistance efflux transporter EmrE"/>
    <property type="match status" value="1"/>
</dbReference>
<keyword evidence="2" id="KW-0813">Transport</keyword>
<dbReference type="Pfam" id="PF08449">
    <property type="entry name" value="UAA"/>
    <property type="match status" value="1"/>
</dbReference>